<accession>A0A8S4RPN4</accession>
<organism evidence="1 2">
    <name type="scientific">Pararge aegeria aegeria</name>
    <dbReference type="NCBI Taxonomy" id="348720"/>
    <lineage>
        <taxon>Eukaryota</taxon>
        <taxon>Metazoa</taxon>
        <taxon>Ecdysozoa</taxon>
        <taxon>Arthropoda</taxon>
        <taxon>Hexapoda</taxon>
        <taxon>Insecta</taxon>
        <taxon>Pterygota</taxon>
        <taxon>Neoptera</taxon>
        <taxon>Endopterygota</taxon>
        <taxon>Lepidoptera</taxon>
        <taxon>Glossata</taxon>
        <taxon>Ditrysia</taxon>
        <taxon>Papilionoidea</taxon>
        <taxon>Nymphalidae</taxon>
        <taxon>Satyrinae</taxon>
        <taxon>Satyrini</taxon>
        <taxon>Parargina</taxon>
        <taxon>Pararge</taxon>
    </lineage>
</organism>
<dbReference type="EMBL" id="CAKXAJ010025321">
    <property type="protein sequence ID" value="CAH2238072.1"/>
    <property type="molecule type" value="Genomic_DNA"/>
</dbReference>
<dbReference type="Proteomes" id="UP000838756">
    <property type="component" value="Unassembled WGS sequence"/>
</dbReference>
<sequence length="96" mass="10428">MKEHCFGSSSGFTPPARDLGIKWPVRIDDFVLTVCKQKPPVVVRESPRSQAPVTRSAFRLPISRGMSANARVSTLAACCPPPPESPRPVPAPSWFA</sequence>
<dbReference type="OrthoDB" id="10445957at2759"/>
<dbReference type="AlphaFoldDB" id="A0A8S4RPN4"/>
<evidence type="ECO:0000313" key="1">
    <source>
        <dbReference type="EMBL" id="CAH2238072.1"/>
    </source>
</evidence>
<proteinExistence type="predicted"/>
<comment type="caution">
    <text evidence="1">The sequence shown here is derived from an EMBL/GenBank/DDBJ whole genome shotgun (WGS) entry which is preliminary data.</text>
</comment>
<protein>
    <submittedName>
        <fullName evidence="1">Jg18455 protein</fullName>
    </submittedName>
</protein>
<reference evidence="1" key="1">
    <citation type="submission" date="2022-03" db="EMBL/GenBank/DDBJ databases">
        <authorList>
            <person name="Lindestad O."/>
        </authorList>
    </citation>
    <scope>NUCLEOTIDE SEQUENCE</scope>
</reference>
<evidence type="ECO:0000313" key="2">
    <source>
        <dbReference type="Proteomes" id="UP000838756"/>
    </source>
</evidence>
<gene>
    <name evidence="1" type="primary">jg18455</name>
    <name evidence="1" type="ORF">PAEG_LOCUS15225</name>
</gene>
<name>A0A8S4RPN4_9NEOP</name>
<keyword evidence="2" id="KW-1185">Reference proteome</keyword>